<dbReference type="KEGG" id="pmw:B2K_16535"/>
<evidence type="ECO:0000313" key="4">
    <source>
        <dbReference type="Proteomes" id="UP000007392"/>
    </source>
</evidence>
<sequence length="224" mass="24707">MKGCKKLIRGEKGSMVLEAALTLPFFLAFVMLLVGFIRISLAEMALQSAVSEAAKVMAANMYPMRTAYLQGQAAWQNSPASAWLDTVLTEVNTAAQVAADTEAFVEHYAQWIPAPLVQLVAWEKSKREQVQAWGSEKAGEAKKAAERQIAERASPIIASFADEGRLDKSRIKVTALQFPDLVNLEEAYLSIEGEYAYTFQVPFFKKTVILRKKATERAWVGGGV</sequence>
<proteinExistence type="predicted"/>
<dbReference type="OrthoDB" id="2388573at2"/>
<gene>
    <name evidence="3" type="ORF">B2K_16535</name>
</gene>
<name>I0BIW2_9BACL</name>
<dbReference type="InterPro" id="IPR012495">
    <property type="entry name" value="TadE-like_dom"/>
</dbReference>
<reference evidence="3 4" key="1">
    <citation type="submission" date="2013-06" db="EMBL/GenBank/DDBJ databases">
        <title>Complete genome sequence of Paenibacillus mucilaginosus K02.</title>
        <authorList>
            <person name="Xiao B."/>
            <person name="Sun L."/>
            <person name="Xiao L."/>
            <person name="Lian B."/>
        </authorList>
    </citation>
    <scope>NUCLEOTIDE SEQUENCE [LARGE SCALE GENOMIC DNA]</scope>
    <source>
        <strain evidence="3 4">K02</strain>
    </source>
</reference>
<evidence type="ECO:0000256" key="1">
    <source>
        <dbReference type="SAM" id="Phobius"/>
    </source>
</evidence>
<dbReference type="EMBL" id="CP003422">
    <property type="protein sequence ID" value="AFH62309.1"/>
    <property type="molecule type" value="Genomic_DNA"/>
</dbReference>
<evidence type="ECO:0000259" key="2">
    <source>
        <dbReference type="Pfam" id="PF07811"/>
    </source>
</evidence>
<protein>
    <recommendedName>
        <fullName evidence="2">TadE-like domain-containing protein</fullName>
    </recommendedName>
</protein>
<feature type="domain" description="TadE-like" evidence="2">
    <location>
        <begin position="13"/>
        <end position="54"/>
    </location>
</feature>
<dbReference type="PATRIC" id="fig|997761.3.peg.3252"/>
<keyword evidence="1" id="KW-1133">Transmembrane helix</keyword>
<accession>I0BIW2</accession>
<organism evidence="3 4">
    <name type="scientific">Paenibacillus mucilaginosus K02</name>
    <dbReference type="NCBI Taxonomy" id="997761"/>
    <lineage>
        <taxon>Bacteria</taxon>
        <taxon>Bacillati</taxon>
        <taxon>Bacillota</taxon>
        <taxon>Bacilli</taxon>
        <taxon>Bacillales</taxon>
        <taxon>Paenibacillaceae</taxon>
        <taxon>Paenibacillus</taxon>
    </lineage>
</organism>
<keyword evidence="1" id="KW-0812">Transmembrane</keyword>
<dbReference type="Pfam" id="PF07811">
    <property type="entry name" value="TadE"/>
    <property type="match status" value="1"/>
</dbReference>
<dbReference type="Proteomes" id="UP000007392">
    <property type="component" value="Chromosome"/>
</dbReference>
<feature type="transmembrane region" description="Helical" evidence="1">
    <location>
        <begin position="21"/>
        <end position="41"/>
    </location>
</feature>
<dbReference type="HOGENOM" id="CLU_1314406_0_0_9"/>
<evidence type="ECO:0000313" key="3">
    <source>
        <dbReference type="EMBL" id="AFH62309.1"/>
    </source>
</evidence>
<keyword evidence="1" id="KW-0472">Membrane</keyword>
<dbReference type="AlphaFoldDB" id="I0BIW2"/>